<feature type="transmembrane region" description="Helical" evidence="1">
    <location>
        <begin position="437"/>
        <end position="455"/>
    </location>
</feature>
<evidence type="ECO:0000256" key="1">
    <source>
        <dbReference type="SAM" id="Phobius"/>
    </source>
</evidence>
<dbReference type="SUPFAM" id="SSF53187">
    <property type="entry name" value="Zn-dependent exopeptidases"/>
    <property type="match status" value="1"/>
</dbReference>
<keyword evidence="1" id="KW-0472">Membrane</keyword>
<dbReference type="EMBL" id="CAFBMX010000001">
    <property type="protein sequence ID" value="CAB4915157.1"/>
    <property type="molecule type" value="Genomic_DNA"/>
</dbReference>
<reference evidence="2" key="1">
    <citation type="submission" date="2020-05" db="EMBL/GenBank/DDBJ databases">
        <authorList>
            <person name="Chiriac C."/>
            <person name="Salcher M."/>
            <person name="Ghai R."/>
            <person name="Kavagutti S V."/>
        </authorList>
    </citation>
    <scope>NUCLEOTIDE SEQUENCE</scope>
</reference>
<dbReference type="Gene3D" id="3.40.630.10">
    <property type="entry name" value="Zn peptidases"/>
    <property type="match status" value="1"/>
</dbReference>
<feature type="transmembrane region" description="Helical" evidence="1">
    <location>
        <begin position="461"/>
        <end position="478"/>
    </location>
</feature>
<gene>
    <name evidence="2" type="ORF">UFOPK3674_00185</name>
</gene>
<feature type="transmembrane region" description="Helical" evidence="1">
    <location>
        <begin position="490"/>
        <end position="512"/>
    </location>
</feature>
<feature type="transmembrane region" description="Helical" evidence="1">
    <location>
        <begin position="402"/>
        <end position="425"/>
    </location>
</feature>
<organism evidence="2">
    <name type="scientific">freshwater metagenome</name>
    <dbReference type="NCBI Taxonomy" id="449393"/>
    <lineage>
        <taxon>unclassified sequences</taxon>
        <taxon>metagenomes</taxon>
        <taxon>ecological metagenomes</taxon>
    </lineage>
</organism>
<protein>
    <submittedName>
        <fullName evidence="2">Unannotated protein</fullName>
    </submittedName>
</protein>
<keyword evidence="1" id="KW-0812">Transmembrane</keyword>
<feature type="transmembrane region" description="Helical" evidence="1">
    <location>
        <begin position="324"/>
        <end position="346"/>
    </location>
</feature>
<name>A0A6J7H2I3_9ZZZZ</name>
<feature type="transmembrane region" description="Helical" evidence="1">
    <location>
        <begin position="532"/>
        <end position="553"/>
    </location>
</feature>
<dbReference type="AlphaFoldDB" id="A0A6J7H2I3"/>
<feature type="transmembrane region" description="Helical" evidence="1">
    <location>
        <begin position="358"/>
        <end position="382"/>
    </location>
</feature>
<sequence length="586" mass="60387">MLDLRIYRAALLPVLLALIVVAFSLEDRPEPLRTAIPAEAFDGARALRVAEALQRTFPQRRTGSAQDARLATIIEGQLRLAMPGVPVVRSAAEAHTIDGDRRLVTVRAQVPGSSSAAPLVVVAARDTEGRGGVAQLTGTAAMIELARIVAAARPRRSVIFASVSGSTGGQGGMRALLAAVPRPLDAVIELGDMGGPVADRPLVVPWSSTSGTAPQRLQRTVALALRREARITSPTPRATSQIARMAWPVTLAGQGVALADGVPAVRVSATGELPPSPTAPVAAERVERFGRTILRSLTALQEGPRISGVPARQVIFQKRVIPSWALRLLAFALLLPALLTALDALARLRRRGGDILPWLAWTLSFAAPLALAVLFARVLGLVGVVPATAPPPLPSAAPLDGAAWAALACTAVVLALGFLVLRPLLGRRLVRTQPPQAAGAALAPAIIACLGGLLACVLNPSAALLLVLPANLWLIRAAGGRRPGPRLGVLVVLVSLVPALLVAISLAAQLTLGPGDFAWFGFLVLAGGQGGILASLGWSVIGGAAIAAAVVAWRATGPKDRAITVRGPASYAGPGSLGGTDSAMRR</sequence>
<proteinExistence type="predicted"/>
<accession>A0A6J7H2I3</accession>
<evidence type="ECO:0000313" key="2">
    <source>
        <dbReference type="EMBL" id="CAB4915157.1"/>
    </source>
</evidence>
<keyword evidence="1" id="KW-1133">Transmembrane helix</keyword>